<organism evidence="2 3">
    <name type="scientific">Streptomyces lateritius</name>
    <dbReference type="NCBI Taxonomy" id="67313"/>
    <lineage>
        <taxon>Bacteria</taxon>
        <taxon>Bacillati</taxon>
        <taxon>Actinomycetota</taxon>
        <taxon>Actinomycetes</taxon>
        <taxon>Kitasatosporales</taxon>
        <taxon>Streptomycetaceae</taxon>
        <taxon>Streptomyces</taxon>
    </lineage>
</organism>
<dbReference type="Proteomes" id="UP001603013">
    <property type="component" value="Unassembled WGS sequence"/>
</dbReference>
<comment type="caution">
    <text evidence="2">The sequence shown here is derived from an EMBL/GenBank/DDBJ whole genome shotgun (WGS) entry which is preliminary data.</text>
</comment>
<protein>
    <recommendedName>
        <fullName evidence="4">Signal peptidase II</fullName>
    </recommendedName>
</protein>
<evidence type="ECO:0000313" key="2">
    <source>
        <dbReference type="EMBL" id="MFF8277985.1"/>
    </source>
</evidence>
<feature type="transmembrane region" description="Helical" evidence="1">
    <location>
        <begin position="7"/>
        <end position="29"/>
    </location>
</feature>
<keyword evidence="1" id="KW-0472">Membrane</keyword>
<keyword evidence="3" id="KW-1185">Reference proteome</keyword>
<dbReference type="EMBL" id="JBIBSM010000008">
    <property type="protein sequence ID" value="MFF8277985.1"/>
    <property type="molecule type" value="Genomic_DNA"/>
</dbReference>
<evidence type="ECO:0000313" key="3">
    <source>
        <dbReference type="Proteomes" id="UP001603013"/>
    </source>
</evidence>
<keyword evidence="1" id="KW-1133">Transmembrane helix</keyword>
<name>A0ABW6YDS9_9ACTN</name>
<keyword evidence="1" id="KW-0812">Transmembrane</keyword>
<evidence type="ECO:0000256" key="1">
    <source>
        <dbReference type="SAM" id="Phobius"/>
    </source>
</evidence>
<accession>A0ABW6YDS9</accession>
<reference evidence="2 3" key="1">
    <citation type="submission" date="2024-10" db="EMBL/GenBank/DDBJ databases">
        <title>The Natural Products Discovery Center: Release of the First 8490 Sequenced Strains for Exploring Actinobacteria Biosynthetic Diversity.</title>
        <authorList>
            <person name="Kalkreuter E."/>
            <person name="Kautsar S.A."/>
            <person name="Yang D."/>
            <person name="Bader C.D."/>
            <person name="Teijaro C.N."/>
            <person name="Fluegel L."/>
            <person name="Davis C.M."/>
            <person name="Simpson J.R."/>
            <person name="Lauterbach L."/>
            <person name="Steele A.D."/>
            <person name="Gui C."/>
            <person name="Meng S."/>
            <person name="Li G."/>
            <person name="Viehrig K."/>
            <person name="Ye F."/>
            <person name="Su P."/>
            <person name="Kiefer A.F."/>
            <person name="Nichols A."/>
            <person name="Cepeda A.J."/>
            <person name="Yan W."/>
            <person name="Fan B."/>
            <person name="Jiang Y."/>
            <person name="Adhikari A."/>
            <person name="Zheng C.-J."/>
            <person name="Schuster L."/>
            <person name="Cowan T.M."/>
            <person name="Smanski M.J."/>
            <person name="Chevrette M.G."/>
            <person name="De Carvalho L.P.S."/>
            <person name="Shen B."/>
        </authorList>
    </citation>
    <scope>NUCLEOTIDE SEQUENCE [LARGE SCALE GENOMIC DNA]</scope>
    <source>
        <strain evidence="2 3">NPDC015755</strain>
    </source>
</reference>
<proteinExistence type="predicted"/>
<sequence>MKKFLEILGVVVLIGGVSGVLRELTGWFPFMGFTRFLTENVWFLDGRELFANVVIAVLGLVVLLLSDGVKKAQAVSGR</sequence>
<gene>
    <name evidence="2" type="ORF">ACF05T_18020</name>
</gene>
<dbReference type="RefSeq" id="WP_391935187.1">
    <property type="nucleotide sequence ID" value="NZ_JBIBSM010000008.1"/>
</dbReference>
<evidence type="ECO:0008006" key="4">
    <source>
        <dbReference type="Google" id="ProtNLM"/>
    </source>
</evidence>
<feature type="transmembrane region" description="Helical" evidence="1">
    <location>
        <begin position="49"/>
        <end position="69"/>
    </location>
</feature>